<accession>A0ABD6F132</accession>
<dbReference type="EMBL" id="JBGFUD010009337">
    <property type="protein sequence ID" value="MFH4982455.1"/>
    <property type="molecule type" value="Genomic_DNA"/>
</dbReference>
<comment type="caution">
    <text evidence="1">The sequence shown here is derived from an EMBL/GenBank/DDBJ whole genome shotgun (WGS) entry which is preliminary data.</text>
</comment>
<gene>
    <name evidence="1" type="ORF">AB6A40_009164</name>
</gene>
<keyword evidence="2" id="KW-1185">Reference proteome</keyword>
<proteinExistence type="predicted"/>
<evidence type="ECO:0000313" key="1">
    <source>
        <dbReference type="EMBL" id="MFH4982455.1"/>
    </source>
</evidence>
<sequence length="252" mass="28479">MHYYSSCTVSGCANAARLAGRGGKGCRENCGEAFSSSATRRALFTLLEHSVICPVRIRRNRRIHHVLKEACVNGDSFIAYRRRELRLRKTLTDQCVDLIDTVPCTEVPVDRPLLDNPMSENAIIPECVGVRQLPFRTGRILSADQTIFMPTINFTLNLGKVLLAQDIFAKCPKCRIVSKAFRWTEDAQCSNILITTEQGWPQNFRFCSMFQTSISTDSDDDDRCPVVADSSYQDVHKPAAWIMRKKRTADRP</sequence>
<evidence type="ECO:0000313" key="2">
    <source>
        <dbReference type="Proteomes" id="UP001608902"/>
    </source>
</evidence>
<name>A0ABD6F132_9BILA</name>
<reference evidence="1 2" key="1">
    <citation type="submission" date="2024-08" db="EMBL/GenBank/DDBJ databases">
        <title>Gnathostoma spinigerum genome.</title>
        <authorList>
            <person name="Gonzalez-Bertolin B."/>
            <person name="Monzon S."/>
            <person name="Zaballos A."/>
            <person name="Jimenez P."/>
            <person name="Dekumyoy P."/>
            <person name="Varona S."/>
            <person name="Cuesta I."/>
            <person name="Sumanam S."/>
            <person name="Adisakwattana P."/>
            <person name="Gasser R.B."/>
            <person name="Hernandez-Gonzalez A."/>
            <person name="Young N.D."/>
            <person name="Perteguer M.J."/>
        </authorList>
    </citation>
    <scope>NUCLEOTIDE SEQUENCE [LARGE SCALE GENOMIC DNA]</scope>
    <source>
        <strain evidence="1">AL3</strain>
        <tissue evidence="1">Liver</tissue>
    </source>
</reference>
<organism evidence="1 2">
    <name type="scientific">Gnathostoma spinigerum</name>
    <dbReference type="NCBI Taxonomy" id="75299"/>
    <lineage>
        <taxon>Eukaryota</taxon>
        <taxon>Metazoa</taxon>
        <taxon>Ecdysozoa</taxon>
        <taxon>Nematoda</taxon>
        <taxon>Chromadorea</taxon>
        <taxon>Rhabditida</taxon>
        <taxon>Spirurina</taxon>
        <taxon>Gnathostomatomorpha</taxon>
        <taxon>Gnathostomatoidea</taxon>
        <taxon>Gnathostomatidae</taxon>
        <taxon>Gnathostoma</taxon>
    </lineage>
</organism>
<protein>
    <submittedName>
        <fullName evidence="1">Uncharacterized protein</fullName>
    </submittedName>
</protein>
<dbReference type="Proteomes" id="UP001608902">
    <property type="component" value="Unassembled WGS sequence"/>
</dbReference>
<dbReference type="AlphaFoldDB" id="A0ABD6F132"/>